<organism evidence="2 3">
    <name type="scientific">Candidatus Woesebacteria bacterium GW2011_GWB1_39_10</name>
    <dbReference type="NCBI Taxonomy" id="1618572"/>
    <lineage>
        <taxon>Bacteria</taxon>
        <taxon>Candidatus Woeseibacteriota</taxon>
    </lineage>
</organism>
<gene>
    <name evidence="2" type="ORF">UT17_C0003G0142</name>
</gene>
<evidence type="ECO:0000313" key="2">
    <source>
        <dbReference type="EMBL" id="KKQ92119.1"/>
    </source>
</evidence>
<keyword evidence="1" id="KW-0472">Membrane</keyword>
<dbReference type="Proteomes" id="UP000034774">
    <property type="component" value="Unassembled WGS sequence"/>
</dbReference>
<proteinExistence type="predicted"/>
<evidence type="ECO:0000313" key="3">
    <source>
        <dbReference type="Proteomes" id="UP000034774"/>
    </source>
</evidence>
<dbReference type="EMBL" id="LBVU01000003">
    <property type="protein sequence ID" value="KKQ92119.1"/>
    <property type="molecule type" value="Genomic_DNA"/>
</dbReference>
<accession>A0A0G0P213</accession>
<name>A0A0G0P213_9BACT</name>
<sequence>MKLLFSFLILLLLFIFSTREAKAIIVVVPTIIIPIVHIAAWIIGAVATPVLGLSALYFKIKKKSPAVGILFGMGLLVLLGIIITIVFKIISPQRPIY</sequence>
<protein>
    <submittedName>
        <fullName evidence="2">Uncharacterized protein</fullName>
    </submittedName>
</protein>
<evidence type="ECO:0000256" key="1">
    <source>
        <dbReference type="SAM" id="Phobius"/>
    </source>
</evidence>
<dbReference type="STRING" id="1618572.UT17_C0003G0142"/>
<comment type="caution">
    <text evidence="2">The sequence shown here is derived from an EMBL/GenBank/DDBJ whole genome shotgun (WGS) entry which is preliminary data.</text>
</comment>
<reference evidence="2 3" key="1">
    <citation type="journal article" date="2015" name="Nature">
        <title>rRNA introns, odd ribosomes, and small enigmatic genomes across a large radiation of phyla.</title>
        <authorList>
            <person name="Brown C.T."/>
            <person name="Hug L.A."/>
            <person name="Thomas B.C."/>
            <person name="Sharon I."/>
            <person name="Castelle C.J."/>
            <person name="Singh A."/>
            <person name="Wilkins M.J."/>
            <person name="Williams K.H."/>
            <person name="Banfield J.F."/>
        </authorList>
    </citation>
    <scope>NUCLEOTIDE SEQUENCE [LARGE SCALE GENOMIC DNA]</scope>
</reference>
<feature type="transmembrane region" description="Helical" evidence="1">
    <location>
        <begin position="69"/>
        <end position="90"/>
    </location>
</feature>
<keyword evidence="1" id="KW-0812">Transmembrane</keyword>
<feature type="transmembrane region" description="Helical" evidence="1">
    <location>
        <begin position="31"/>
        <end position="57"/>
    </location>
</feature>
<dbReference type="AlphaFoldDB" id="A0A0G0P213"/>
<keyword evidence="1" id="KW-1133">Transmembrane helix</keyword>